<dbReference type="Gene3D" id="1.10.3210.10">
    <property type="entry name" value="Hypothetical protein af1432"/>
    <property type="match status" value="1"/>
</dbReference>
<sequence>MREQFIEIFNEHVKREGASQLLSWLQRTDFFTAPASTRFHLAQEGGLCLHSLNVYRRLCQNPQAAAEYSPETLAVCGLLHDICKADFYAVSTRNVKNEQTGQWEKQPFYTVNDQLPYGHGEKSVYIISGFMRLSREEAMAIRWHMGGFDDSVKVGSFALSGAFERYPLAVHLHVADLQATYLDEVRKDKFER</sequence>
<dbReference type="InterPro" id="IPR006674">
    <property type="entry name" value="HD_domain"/>
</dbReference>
<gene>
    <name evidence="2" type="ORF">EDD78_108123</name>
</gene>
<evidence type="ECO:0000313" key="2">
    <source>
        <dbReference type="EMBL" id="TCL42810.1"/>
    </source>
</evidence>
<keyword evidence="3" id="KW-1185">Reference proteome</keyword>
<dbReference type="SUPFAM" id="SSF109604">
    <property type="entry name" value="HD-domain/PDEase-like"/>
    <property type="match status" value="1"/>
</dbReference>
<dbReference type="AlphaFoldDB" id="A0A9X8UIG3"/>
<organism evidence="2 3">
    <name type="scientific">Harryflintia acetispora</name>
    <dbReference type="NCBI Taxonomy" id="1849041"/>
    <lineage>
        <taxon>Bacteria</taxon>
        <taxon>Bacillati</taxon>
        <taxon>Bacillota</taxon>
        <taxon>Clostridia</taxon>
        <taxon>Eubacteriales</taxon>
        <taxon>Oscillospiraceae</taxon>
        <taxon>Harryflintia</taxon>
    </lineage>
</organism>
<accession>A0A9X8UIG3</accession>
<dbReference type="Pfam" id="PF01966">
    <property type="entry name" value="HD"/>
    <property type="match status" value="1"/>
</dbReference>
<name>A0A9X8UIG3_9FIRM</name>
<dbReference type="EMBL" id="SLUK01000008">
    <property type="protein sequence ID" value="TCL42810.1"/>
    <property type="molecule type" value="Genomic_DNA"/>
</dbReference>
<feature type="domain" description="HD" evidence="1">
    <location>
        <begin position="50"/>
        <end position="149"/>
    </location>
</feature>
<proteinExistence type="predicted"/>
<dbReference type="RefSeq" id="WP_132084835.1">
    <property type="nucleotide sequence ID" value="NZ_SLUK01000008.1"/>
</dbReference>
<evidence type="ECO:0000313" key="3">
    <source>
        <dbReference type="Proteomes" id="UP000294682"/>
    </source>
</evidence>
<comment type="caution">
    <text evidence="2">The sequence shown here is derived from an EMBL/GenBank/DDBJ whole genome shotgun (WGS) entry which is preliminary data.</text>
</comment>
<evidence type="ECO:0000259" key="1">
    <source>
        <dbReference type="Pfam" id="PF01966"/>
    </source>
</evidence>
<protein>
    <recommendedName>
        <fullName evidence="1">HD domain-containing protein</fullName>
    </recommendedName>
</protein>
<reference evidence="2 3" key="1">
    <citation type="submission" date="2019-03" db="EMBL/GenBank/DDBJ databases">
        <title>Genomic Encyclopedia of Type Strains, Phase IV (KMG-IV): sequencing the most valuable type-strain genomes for metagenomic binning, comparative biology and taxonomic classification.</title>
        <authorList>
            <person name="Goeker M."/>
        </authorList>
    </citation>
    <scope>NUCLEOTIDE SEQUENCE [LARGE SCALE GENOMIC DNA]</scope>
    <source>
        <strain evidence="2 3">DSM 100433</strain>
    </source>
</reference>
<dbReference type="Proteomes" id="UP000294682">
    <property type="component" value="Unassembled WGS sequence"/>
</dbReference>